<keyword evidence="1" id="KW-0175">Coiled coil</keyword>
<proteinExistence type="predicted"/>
<reference evidence="2 3" key="1">
    <citation type="journal article" date="2014" name="Genome Biol. Evol.">
        <title>The secreted proteins of Achlya hypogyna and Thraustotheca clavata identify the ancestral oomycete secretome and reveal gene acquisitions by horizontal gene transfer.</title>
        <authorList>
            <person name="Misner I."/>
            <person name="Blouin N."/>
            <person name="Leonard G."/>
            <person name="Richards T.A."/>
            <person name="Lane C.E."/>
        </authorList>
    </citation>
    <scope>NUCLEOTIDE SEQUENCE [LARGE SCALE GENOMIC DNA]</scope>
    <source>
        <strain evidence="2 3">ATCC 48635</strain>
    </source>
</reference>
<evidence type="ECO:0000256" key="1">
    <source>
        <dbReference type="SAM" id="Coils"/>
    </source>
</evidence>
<evidence type="ECO:0000313" key="2">
    <source>
        <dbReference type="EMBL" id="OQR91409.1"/>
    </source>
</evidence>
<comment type="caution">
    <text evidence="2">The sequence shown here is derived from an EMBL/GenBank/DDBJ whole genome shotgun (WGS) entry which is preliminary data.</text>
</comment>
<evidence type="ECO:0000313" key="3">
    <source>
        <dbReference type="Proteomes" id="UP000243579"/>
    </source>
</evidence>
<dbReference type="Proteomes" id="UP000243579">
    <property type="component" value="Unassembled WGS sequence"/>
</dbReference>
<organism evidence="2 3">
    <name type="scientific">Achlya hypogyna</name>
    <name type="common">Oomycete</name>
    <name type="synonym">Protoachlya hypogyna</name>
    <dbReference type="NCBI Taxonomy" id="1202772"/>
    <lineage>
        <taxon>Eukaryota</taxon>
        <taxon>Sar</taxon>
        <taxon>Stramenopiles</taxon>
        <taxon>Oomycota</taxon>
        <taxon>Saprolegniomycetes</taxon>
        <taxon>Saprolegniales</taxon>
        <taxon>Achlyaceae</taxon>
        <taxon>Achlya</taxon>
    </lineage>
</organism>
<dbReference type="OrthoDB" id="79488at2759"/>
<feature type="coiled-coil region" evidence="1">
    <location>
        <begin position="71"/>
        <end position="126"/>
    </location>
</feature>
<sequence>MSKNRIQEMSLACKTLELDTVLQDVEDLKKHHADARRRLVGMIPACSLESESMIEEVIDMADKPKILQAELDAVAEKKLELEQQVLLQEKNCAALSKLSSGQSLRIEALEKDIQSLDADLAAVDELCHVSRTNHQDWMNKIQSIRDYVRLSSSLLCF</sequence>
<keyword evidence="3" id="KW-1185">Reference proteome</keyword>
<protein>
    <submittedName>
        <fullName evidence="2">Uncharacterized protein</fullName>
    </submittedName>
</protein>
<dbReference type="AlphaFoldDB" id="A0A1V9Z029"/>
<name>A0A1V9Z029_ACHHY</name>
<gene>
    <name evidence="2" type="ORF">ACHHYP_04723</name>
</gene>
<accession>A0A1V9Z029</accession>
<dbReference type="EMBL" id="JNBR01000535">
    <property type="protein sequence ID" value="OQR91409.1"/>
    <property type="molecule type" value="Genomic_DNA"/>
</dbReference>